<protein>
    <submittedName>
        <fullName evidence="3">Jasmonate O-methyltransferase</fullName>
    </submittedName>
</protein>
<evidence type="ECO:0000256" key="1">
    <source>
        <dbReference type="ARBA" id="ARBA00022723"/>
    </source>
</evidence>
<dbReference type="GO" id="GO:0008168">
    <property type="term" value="F:methyltransferase activity"/>
    <property type="evidence" value="ECO:0007669"/>
    <property type="project" value="InterPro"/>
</dbReference>
<dbReference type="EMBL" id="CP136891">
    <property type="protein sequence ID" value="WOK97790.1"/>
    <property type="molecule type" value="Genomic_DNA"/>
</dbReference>
<dbReference type="Pfam" id="PF03492">
    <property type="entry name" value="Methyltransf_7"/>
    <property type="match status" value="1"/>
</dbReference>
<dbReference type="InterPro" id="IPR042086">
    <property type="entry name" value="MeTrfase_capping"/>
</dbReference>
<dbReference type="GO" id="GO:0046872">
    <property type="term" value="F:metal ion binding"/>
    <property type="evidence" value="ECO:0007669"/>
    <property type="project" value="UniProtKB-KW"/>
</dbReference>
<evidence type="ECO:0000256" key="2">
    <source>
        <dbReference type="ARBA" id="ARBA00022842"/>
    </source>
</evidence>
<keyword evidence="4" id="KW-1185">Reference proteome</keyword>
<dbReference type="PANTHER" id="PTHR31009">
    <property type="entry name" value="S-ADENOSYL-L-METHIONINE:CARBOXYL METHYLTRANSFERASE FAMILY PROTEIN"/>
    <property type="match status" value="1"/>
</dbReference>
<organism evidence="3 4">
    <name type="scientific">Canna indica</name>
    <name type="common">Indian-shot</name>
    <dbReference type="NCBI Taxonomy" id="4628"/>
    <lineage>
        <taxon>Eukaryota</taxon>
        <taxon>Viridiplantae</taxon>
        <taxon>Streptophyta</taxon>
        <taxon>Embryophyta</taxon>
        <taxon>Tracheophyta</taxon>
        <taxon>Spermatophyta</taxon>
        <taxon>Magnoliopsida</taxon>
        <taxon>Liliopsida</taxon>
        <taxon>Zingiberales</taxon>
        <taxon>Cannaceae</taxon>
        <taxon>Canna</taxon>
    </lineage>
</organism>
<evidence type="ECO:0000313" key="3">
    <source>
        <dbReference type="EMBL" id="WOK97790.1"/>
    </source>
</evidence>
<name>A0AAQ3K1N2_9LILI</name>
<dbReference type="InterPro" id="IPR005299">
    <property type="entry name" value="MeTrfase_7"/>
</dbReference>
<reference evidence="3 4" key="1">
    <citation type="submission" date="2023-10" db="EMBL/GenBank/DDBJ databases">
        <title>Chromosome-scale genome assembly provides insights into flower coloration mechanisms of Canna indica.</title>
        <authorList>
            <person name="Li C."/>
        </authorList>
    </citation>
    <scope>NUCLEOTIDE SEQUENCE [LARGE SCALE GENOMIC DNA]</scope>
    <source>
        <tissue evidence="3">Flower</tissue>
    </source>
</reference>
<dbReference type="Gene3D" id="1.10.1200.270">
    <property type="entry name" value="Methyltransferase, alpha-helical capping domain"/>
    <property type="match status" value="1"/>
</dbReference>
<dbReference type="Proteomes" id="UP001327560">
    <property type="component" value="Chromosome 2"/>
</dbReference>
<dbReference type="AlphaFoldDB" id="A0AAQ3K1N2"/>
<sequence length="368" mass="41472">MDLQRVLSMKSGVDESSYFNNSKMQGVIISKTKITRQEVALEAYMCAAAGQTMSIAELGCSSGPTAVLVGAELIEAIERKCAQLQRQPPEFHLLLNDLYMNDFNTVFRSLPDFYRQRSGVGHCFISGVPGSFYGRLFPSKSLHFVHSSSSLHWLSEVPEELQYESAQYLNKGKVYISKSSPSCVLDAYLKQFQRDFRLFLECRAEEIVTGGHMVLTLMGRKKSDLTLLEDCYYWELLADALNAMASKGLVEEEKVDSFNAPYYSPSLEELKQLIESEGSFSIRSSEQFEAGWDAVDDQHTICEKGNGRPSYAQCMAKGVRAVLDSMLKSHFGEHILDDLFSHYSDLLENYYSLNKAEMTNVMVAVERN</sequence>
<accession>A0AAQ3K1N2</accession>
<evidence type="ECO:0000313" key="4">
    <source>
        <dbReference type="Proteomes" id="UP001327560"/>
    </source>
</evidence>
<dbReference type="Gene3D" id="3.40.50.150">
    <property type="entry name" value="Vaccinia Virus protein VP39"/>
    <property type="match status" value="1"/>
</dbReference>
<gene>
    <name evidence="3" type="ORF">Cni_G06498</name>
</gene>
<keyword evidence="1" id="KW-0479">Metal-binding</keyword>
<dbReference type="InterPro" id="IPR029063">
    <property type="entry name" value="SAM-dependent_MTases_sf"/>
</dbReference>
<dbReference type="SUPFAM" id="SSF53335">
    <property type="entry name" value="S-adenosyl-L-methionine-dependent methyltransferases"/>
    <property type="match status" value="1"/>
</dbReference>
<keyword evidence="2" id="KW-0460">Magnesium</keyword>
<proteinExistence type="predicted"/>